<accession>A0A382IWB2</accession>
<organism evidence="2">
    <name type="scientific">marine metagenome</name>
    <dbReference type="NCBI Taxonomy" id="408172"/>
    <lineage>
        <taxon>unclassified sequences</taxon>
        <taxon>metagenomes</taxon>
        <taxon>ecological metagenomes</taxon>
    </lineage>
</organism>
<dbReference type="AlphaFoldDB" id="A0A382IWB2"/>
<name>A0A382IWB2_9ZZZZ</name>
<gene>
    <name evidence="2" type="ORF">METZ01_LOCUS256261</name>
</gene>
<sequence length="34" mass="3776">MESPYPLESDLPNTGIVNESRAVMKDLEDPGANW</sequence>
<dbReference type="EMBL" id="UINC01069772">
    <property type="protein sequence ID" value="SVC03407.1"/>
    <property type="molecule type" value="Genomic_DNA"/>
</dbReference>
<feature type="region of interest" description="Disordered" evidence="1">
    <location>
        <begin position="1"/>
        <end position="34"/>
    </location>
</feature>
<reference evidence="2" key="1">
    <citation type="submission" date="2018-05" db="EMBL/GenBank/DDBJ databases">
        <authorList>
            <person name="Lanie J.A."/>
            <person name="Ng W.-L."/>
            <person name="Kazmierczak K.M."/>
            <person name="Andrzejewski T.M."/>
            <person name="Davidsen T.M."/>
            <person name="Wayne K.J."/>
            <person name="Tettelin H."/>
            <person name="Glass J.I."/>
            <person name="Rusch D."/>
            <person name="Podicherti R."/>
            <person name="Tsui H.-C.T."/>
            <person name="Winkler M.E."/>
        </authorList>
    </citation>
    <scope>NUCLEOTIDE SEQUENCE</scope>
</reference>
<evidence type="ECO:0000256" key="1">
    <source>
        <dbReference type="SAM" id="MobiDB-lite"/>
    </source>
</evidence>
<protein>
    <submittedName>
        <fullName evidence="2">Uncharacterized protein</fullName>
    </submittedName>
</protein>
<evidence type="ECO:0000313" key="2">
    <source>
        <dbReference type="EMBL" id="SVC03407.1"/>
    </source>
</evidence>
<proteinExistence type="predicted"/>